<reference evidence="3" key="1">
    <citation type="journal article" date="2019" name="Int. J. Syst. Evol. Microbiol.">
        <title>The Global Catalogue of Microorganisms (GCM) 10K type strain sequencing project: providing services to taxonomists for standard genome sequencing and annotation.</title>
        <authorList>
            <consortium name="The Broad Institute Genomics Platform"/>
            <consortium name="The Broad Institute Genome Sequencing Center for Infectious Disease"/>
            <person name="Wu L."/>
            <person name="Ma J."/>
        </authorList>
    </citation>
    <scope>NUCLEOTIDE SEQUENCE [LARGE SCALE GENOMIC DNA]</scope>
    <source>
        <strain evidence="3">JCM 17338</strain>
    </source>
</reference>
<dbReference type="Proteomes" id="UP001501081">
    <property type="component" value="Unassembled WGS sequence"/>
</dbReference>
<organism evidence="2 3">
    <name type="scientific">Pedobacter ginsengiterrae</name>
    <dbReference type="NCBI Taxonomy" id="871696"/>
    <lineage>
        <taxon>Bacteria</taxon>
        <taxon>Pseudomonadati</taxon>
        <taxon>Bacteroidota</taxon>
        <taxon>Sphingobacteriia</taxon>
        <taxon>Sphingobacteriales</taxon>
        <taxon>Sphingobacteriaceae</taxon>
        <taxon>Pedobacter</taxon>
    </lineage>
</organism>
<evidence type="ECO:0000313" key="3">
    <source>
        <dbReference type="Proteomes" id="UP001501081"/>
    </source>
</evidence>
<proteinExistence type="predicted"/>
<keyword evidence="1" id="KW-0732">Signal</keyword>
<feature type="chain" id="PRO_5045675645" evidence="1">
    <location>
        <begin position="21"/>
        <end position="286"/>
    </location>
</feature>
<protein>
    <submittedName>
        <fullName evidence="2">Uncharacterized protein</fullName>
    </submittedName>
</protein>
<gene>
    <name evidence="2" type="ORF">GCM10022246_25120</name>
</gene>
<keyword evidence="3" id="KW-1185">Reference proteome</keyword>
<comment type="caution">
    <text evidence="2">The sequence shown here is derived from an EMBL/GenBank/DDBJ whole genome shotgun (WGS) entry which is preliminary data.</text>
</comment>
<evidence type="ECO:0000256" key="1">
    <source>
        <dbReference type="SAM" id="SignalP"/>
    </source>
</evidence>
<evidence type="ECO:0000313" key="2">
    <source>
        <dbReference type="EMBL" id="GAA3971628.1"/>
    </source>
</evidence>
<sequence>MKKLLIVLSFCFLFLSNANAQLAGLRTRSPKASSLLDMDVSALPAGSKKGFLMTRVALNSATDVSTIISPKVGLWVYNTQTTTGANPVKANCIYMWNGTVWEAYSSTNDVQVRLSPDDFFMKSPTDYLMSGLTLTSFNSSLPLIPVPWETSSIAITNPTYITLNGDLQTFTVNKSGSYDISGFLNYNPVISSTSSKTALRLVFQVLKFGLWTDVTTVNSTFEQMAANTVQTITIPFDVVKLDAGNQFRFVITKPIGSSTNTNHGTNAGITSVTGDLRKSFRISFIN</sequence>
<feature type="signal peptide" evidence="1">
    <location>
        <begin position="1"/>
        <end position="20"/>
    </location>
</feature>
<dbReference type="RefSeq" id="WP_344767531.1">
    <property type="nucleotide sequence ID" value="NZ_BAABAK010000011.1"/>
</dbReference>
<dbReference type="EMBL" id="BAABAK010000011">
    <property type="protein sequence ID" value="GAA3971628.1"/>
    <property type="molecule type" value="Genomic_DNA"/>
</dbReference>
<name>A0ABP7PUT7_9SPHI</name>
<accession>A0ABP7PUT7</accession>